<feature type="non-terminal residue" evidence="1">
    <location>
        <position position="1"/>
    </location>
</feature>
<reference evidence="1" key="1">
    <citation type="submission" date="2021-06" db="EMBL/GenBank/DDBJ databases">
        <authorList>
            <person name="Kallberg Y."/>
            <person name="Tangrot J."/>
            <person name="Rosling A."/>
        </authorList>
    </citation>
    <scope>NUCLEOTIDE SEQUENCE</scope>
    <source>
        <strain evidence="1">AU212A</strain>
    </source>
</reference>
<keyword evidence="2" id="KW-1185">Reference proteome</keyword>
<comment type="caution">
    <text evidence="1">The sequence shown here is derived from an EMBL/GenBank/DDBJ whole genome shotgun (WGS) entry which is preliminary data.</text>
</comment>
<evidence type="ECO:0000313" key="1">
    <source>
        <dbReference type="EMBL" id="CAG8581819.1"/>
    </source>
</evidence>
<dbReference type="EMBL" id="CAJVPM010011522">
    <property type="protein sequence ID" value="CAG8581819.1"/>
    <property type="molecule type" value="Genomic_DNA"/>
</dbReference>
<dbReference type="Proteomes" id="UP000789860">
    <property type="component" value="Unassembled WGS sequence"/>
</dbReference>
<organism evidence="1 2">
    <name type="scientific">Scutellospora calospora</name>
    <dbReference type="NCBI Taxonomy" id="85575"/>
    <lineage>
        <taxon>Eukaryota</taxon>
        <taxon>Fungi</taxon>
        <taxon>Fungi incertae sedis</taxon>
        <taxon>Mucoromycota</taxon>
        <taxon>Glomeromycotina</taxon>
        <taxon>Glomeromycetes</taxon>
        <taxon>Diversisporales</taxon>
        <taxon>Gigasporaceae</taxon>
        <taxon>Scutellospora</taxon>
    </lineage>
</organism>
<evidence type="ECO:0000313" key="2">
    <source>
        <dbReference type="Proteomes" id="UP000789860"/>
    </source>
</evidence>
<name>A0ACA9MGF4_9GLOM</name>
<protein>
    <submittedName>
        <fullName evidence="1">11085_t:CDS:1</fullName>
    </submittedName>
</protein>
<sequence>YISDQNIPNETHVGGQDLSPVWKYFQHQKTKSNGYYSAKYNYCSTKWSRSEPVKLEAYLALECSYVKEHIQQFYILYVAYYDNLKEQSEHSK</sequence>
<gene>
    <name evidence="1" type="ORF">SCALOS_LOCUS6234</name>
</gene>
<accession>A0ACA9MGF4</accession>
<proteinExistence type="predicted"/>